<reference evidence="1" key="1">
    <citation type="journal article" date="2016" name="Ticks Tick Borne Dis.">
        <title>De novo assembly and annotation of the salivary gland transcriptome of Rhipicephalus appendiculatus male and female ticks during blood feeding.</title>
        <authorList>
            <person name="de Castro M.H."/>
            <person name="de Klerk D."/>
            <person name="Pienaar R."/>
            <person name="Latif A.A."/>
            <person name="Rees D.J."/>
            <person name="Mans B.J."/>
        </authorList>
    </citation>
    <scope>NUCLEOTIDE SEQUENCE</scope>
    <source>
        <tissue evidence="1">Salivary glands</tissue>
    </source>
</reference>
<proteinExistence type="predicted"/>
<organism evidence="1">
    <name type="scientific">Rhipicephalus appendiculatus</name>
    <name type="common">Brown ear tick</name>
    <dbReference type="NCBI Taxonomy" id="34631"/>
    <lineage>
        <taxon>Eukaryota</taxon>
        <taxon>Metazoa</taxon>
        <taxon>Ecdysozoa</taxon>
        <taxon>Arthropoda</taxon>
        <taxon>Chelicerata</taxon>
        <taxon>Arachnida</taxon>
        <taxon>Acari</taxon>
        <taxon>Parasitiformes</taxon>
        <taxon>Ixodida</taxon>
        <taxon>Ixodoidea</taxon>
        <taxon>Ixodidae</taxon>
        <taxon>Rhipicephalinae</taxon>
        <taxon>Rhipicephalus</taxon>
        <taxon>Rhipicephalus</taxon>
    </lineage>
</organism>
<accession>A0A131YD84</accession>
<sequence length="85" mass="9975">MQFYIQSTKQKKIIAPIRSGRLIHKKCGPLKCTFGRSILNQTWCIKLAVHAACLECIGQGQSSQFMRLHNYECWYQRYVQICQYS</sequence>
<evidence type="ECO:0000313" key="1">
    <source>
        <dbReference type="EMBL" id="JAP76445.1"/>
    </source>
</evidence>
<dbReference type="AlphaFoldDB" id="A0A131YD84"/>
<name>A0A131YD84_RHIAP</name>
<dbReference type="EMBL" id="GEDV01012112">
    <property type="protein sequence ID" value="JAP76445.1"/>
    <property type="molecule type" value="Transcribed_RNA"/>
</dbReference>
<protein>
    <submittedName>
        <fullName evidence="1">Uncharacterized protein</fullName>
    </submittedName>
</protein>